<reference evidence="1 2" key="1">
    <citation type="submission" date="2016-10" db="EMBL/GenBank/DDBJ databases">
        <authorList>
            <person name="Varghese N."/>
            <person name="Submissions S."/>
        </authorList>
    </citation>
    <scope>NUCLEOTIDE SEQUENCE [LARGE SCALE GENOMIC DNA]</scope>
    <source>
        <strain evidence="1 2">WCC6</strain>
    </source>
</reference>
<organism evidence="1 2">
    <name type="scientific">Acidaminococcus fermentans</name>
    <dbReference type="NCBI Taxonomy" id="905"/>
    <lineage>
        <taxon>Bacteria</taxon>
        <taxon>Bacillati</taxon>
        <taxon>Bacillota</taxon>
        <taxon>Negativicutes</taxon>
        <taxon>Acidaminococcales</taxon>
        <taxon>Acidaminococcaceae</taxon>
        <taxon>Acidaminococcus</taxon>
    </lineage>
</organism>
<dbReference type="AlphaFoldDB" id="A0A1H2ZTM7"/>
<comment type="caution">
    <text evidence="1">The sequence shown here is derived from an EMBL/GenBank/DDBJ whole genome shotgun (WGS) entry which is preliminary data.</text>
</comment>
<dbReference type="InterPro" id="IPR053916">
    <property type="entry name" value="DUF6978"/>
</dbReference>
<name>A0A1H2ZTM7_ACIFE</name>
<evidence type="ECO:0000313" key="1">
    <source>
        <dbReference type="EMBL" id="SDX20773.1"/>
    </source>
</evidence>
<dbReference type="RefSeq" id="WP_012937974.1">
    <property type="nucleotide sequence ID" value="NZ_CAMEFB010000019.1"/>
</dbReference>
<proteinExistence type="predicted"/>
<dbReference type="GeneID" id="78334342"/>
<dbReference type="EMBL" id="FNOP01000016">
    <property type="protein sequence ID" value="SDX20773.1"/>
    <property type="molecule type" value="Genomic_DNA"/>
</dbReference>
<sequence length="171" mass="20154">MSTLTNEEAEKLLMLPKKIIVDDEPQNQYMLKSGSRLSERFFLRSVDGYHLFLLEIFQGKRRLKITLHFQENTQPVGLLRVDYQGTHQNPVECNEFVPNFAKPYAKQDIKENHIHFHVQGYKPLAWAIPLRISKFPVKEIMDMDSFISALEAFQRVIHLDTKFLYEGRLFL</sequence>
<dbReference type="Proteomes" id="UP000182379">
    <property type="component" value="Unassembled WGS sequence"/>
</dbReference>
<protein>
    <submittedName>
        <fullName evidence="1">Uncharacterized protein</fullName>
    </submittedName>
</protein>
<dbReference type="OMA" id="SWIARFA"/>
<gene>
    <name evidence="1" type="ORF">SAMN05216495_11642</name>
</gene>
<evidence type="ECO:0000313" key="2">
    <source>
        <dbReference type="Proteomes" id="UP000182379"/>
    </source>
</evidence>
<accession>A0A1H2ZTM7</accession>
<dbReference type="Pfam" id="PF22398">
    <property type="entry name" value="DUF6978"/>
    <property type="match status" value="1"/>
</dbReference>